<accession>A0A0G2JG81</accession>
<evidence type="ECO:0000313" key="2">
    <source>
        <dbReference type="Ensembl" id="ENSMUSP00000143461.2"/>
    </source>
</evidence>
<dbReference type="Proteomes" id="UP000000589">
    <property type="component" value="Chromosome 5"/>
</dbReference>
<feature type="non-terminal residue" evidence="2">
    <location>
        <position position="1"/>
    </location>
</feature>
<reference evidence="2 4" key="1">
    <citation type="journal article" date="2009" name="PLoS Biol.">
        <title>Lineage-specific biology revealed by a finished genome assembly of the mouse.</title>
        <authorList>
            <consortium name="Mouse Genome Sequencing Consortium"/>
            <person name="Church D.M."/>
            <person name="Goodstadt L."/>
            <person name="Hillier L.W."/>
            <person name="Zody M.C."/>
            <person name="Goldstein S."/>
            <person name="She X."/>
            <person name="Bult C.J."/>
            <person name="Agarwala R."/>
            <person name="Cherry J.L."/>
            <person name="DiCuccio M."/>
            <person name="Hlavina W."/>
            <person name="Kapustin Y."/>
            <person name="Meric P."/>
            <person name="Maglott D."/>
            <person name="Birtle Z."/>
            <person name="Marques A.C."/>
            <person name="Graves T."/>
            <person name="Zhou S."/>
            <person name="Teague B."/>
            <person name="Potamousis K."/>
            <person name="Churas C."/>
            <person name="Place M."/>
            <person name="Herschleb J."/>
            <person name="Runnheim R."/>
            <person name="Forrest D."/>
            <person name="Amos-Landgraf J."/>
            <person name="Schwartz D.C."/>
            <person name="Cheng Z."/>
            <person name="Lindblad-Toh K."/>
            <person name="Eichler E.E."/>
            <person name="Ponting C.P."/>
        </authorList>
    </citation>
    <scope>NUCLEOTIDE SEQUENCE [LARGE SCALE GENOMIC DNA]</scope>
    <source>
        <strain evidence="2 4">C57BL/6J</strain>
    </source>
</reference>
<evidence type="ECO:0000313" key="4">
    <source>
        <dbReference type="Proteomes" id="UP000000589"/>
    </source>
</evidence>
<dbReference type="Antibodypedia" id="31833">
    <property type="antibodies" value="104 antibodies from 25 providers"/>
</dbReference>
<dbReference type="ExpressionAtlas" id="A0A0G2JG81">
    <property type="expression patterns" value="baseline and differential"/>
</dbReference>
<reference evidence="2" key="3">
    <citation type="submission" date="2025-08" db="UniProtKB">
        <authorList>
            <consortium name="Ensembl"/>
        </authorList>
    </citation>
    <scope>IDENTIFICATION</scope>
    <source>
        <strain evidence="2">C57BL/6J</strain>
    </source>
</reference>
<reference evidence="2" key="4">
    <citation type="submission" date="2025-09" db="UniProtKB">
        <authorList>
            <consortium name="Ensembl"/>
        </authorList>
    </citation>
    <scope>IDENTIFICATION</scope>
    <source>
        <strain evidence="2">C57BL/6J</strain>
    </source>
</reference>
<evidence type="ECO:0000313" key="3">
    <source>
        <dbReference type="MGI" id="MGI:104855"/>
    </source>
</evidence>
<organism evidence="2 4">
    <name type="scientific">Mus musculus</name>
    <name type="common">Mouse</name>
    <dbReference type="NCBI Taxonomy" id="10090"/>
    <lineage>
        <taxon>Eukaryota</taxon>
        <taxon>Metazoa</taxon>
        <taxon>Chordata</taxon>
        <taxon>Craniata</taxon>
        <taxon>Vertebrata</taxon>
        <taxon>Euteleostomi</taxon>
        <taxon>Mammalia</taxon>
        <taxon>Eutheria</taxon>
        <taxon>Euarchontoglires</taxon>
        <taxon>Glires</taxon>
        <taxon>Rodentia</taxon>
        <taxon>Myomorpha</taxon>
        <taxon>Muroidea</taxon>
        <taxon>Muridae</taxon>
        <taxon>Murinae</taxon>
        <taxon>Mus</taxon>
        <taxon>Mus</taxon>
    </lineage>
</organism>
<dbReference type="Bgee" id="ENSMUSG00000038023">
    <property type="expression patterns" value="Expressed in choroid plexus of fourth ventricle and 287 other cell types or tissues"/>
</dbReference>
<dbReference type="VEuPathDB" id="HostDB:ENSMUSG00000038023"/>
<reference evidence="2 4" key="2">
    <citation type="journal article" date="2011" name="PLoS Biol.">
        <title>Modernizing reference genome assemblies.</title>
        <authorList>
            <person name="Church D.M."/>
            <person name="Schneider V.A."/>
            <person name="Graves T."/>
            <person name="Auger K."/>
            <person name="Cunningham F."/>
            <person name="Bouk N."/>
            <person name="Chen H.C."/>
            <person name="Agarwala R."/>
            <person name="McLaren W.M."/>
            <person name="Ritchie G.R."/>
            <person name="Albracht D."/>
            <person name="Kremitzki M."/>
            <person name="Rock S."/>
            <person name="Kotkiewicz H."/>
            <person name="Kremitzki C."/>
            <person name="Wollam A."/>
            <person name="Trani L."/>
            <person name="Fulton L."/>
            <person name="Fulton R."/>
            <person name="Matthews L."/>
            <person name="Whitehead S."/>
            <person name="Chow W."/>
            <person name="Torrance J."/>
            <person name="Dunn M."/>
            <person name="Harden G."/>
            <person name="Threadgold G."/>
            <person name="Wood J."/>
            <person name="Collins J."/>
            <person name="Heath P."/>
            <person name="Griffiths G."/>
            <person name="Pelan S."/>
            <person name="Grafham D."/>
            <person name="Eichler E.E."/>
            <person name="Weinstock G."/>
            <person name="Mardis E.R."/>
            <person name="Wilson R.K."/>
            <person name="Howe K."/>
            <person name="Flicek P."/>
            <person name="Hubbard T."/>
        </authorList>
    </citation>
    <scope>NUCLEOTIDE SEQUENCE [LARGE SCALE GENOMIC DNA]</scope>
    <source>
        <strain evidence="2 4">C57BL/6J</strain>
    </source>
</reference>
<sequence length="83" mass="9186">ACLRTCHTFSVAAGVFYIPGRSALGCQHKLLSAFPIALRQSKGLWERLHTREEGQRGRGVSSGQPGHRRGQQPHGRRLPRSDV</sequence>
<proteinExistence type="predicted"/>
<name>A0A0G2JG81_MOUSE</name>
<dbReference type="MGI" id="MGI:104855">
    <property type="gene designation" value="Atp6v0a2"/>
</dbReference>
<keyword evidence="4" id="KW-1185">Reference proteome</keyword>
<protein>
    <submittedName>
        <fullName evidence="2">ATPase, H+ transporting, lysosomal V0 subunit A2</fullName>
    </submittedName>
</protein>
<dbReference type="GeneTree" id="ENSGT00950000182881"/>
<gene>
    <name evidence="2 3" type="primary">Atp6v0a2</name>
</gene>
<dbReference type="AGR" id="MGI:104855"/>
<evidence type="ECO:0000256" key="1">
    <source>
        <dbReference type="SAM" id="MobiDB-lite"/>
    </source>
</evidence>
<dbReference type="Ensembl" id="ENSMUST00000197161.2">
    <property type="protein sequence ID" value="ENSMUSP00000143461.2"/>
    <property type="gene ID" value="ENSMUSG00000038023.13"/>
</dbReference>
<feature type="region of interest" description="Disordered" evidence="1">
    <location>
        <begin position="49"/>
        <end position="83"/>
    </location>
</feature>
<dbReference type="AlphaFoldDB" id="A0A0G2JG81"/>
<feature type="compositionally biased region" description="Basic residues" evidence="1">
    <location>
        <begin position="66"/>
        <end position="83"/>
    </location>
</feature>